<protein>
    <submittedName>
        <fullName evidence="6">PilZ domain-containing protein</fullName>
    </submittedName>
</protein>
<dbReference type="GO" id="GO:0035438">
    <property type="term" value="F:cyclic-di-GMP binding"/>
    <property type="evidence" value="ECO:0007669"/>
    <property type="project" value="InterPro"/>
</dbReference>
<accession>A0A2S6H5Q8</accession>
<comment type="caution">
    <text evidence="6">The sequence shown here is derived from an EMBL/GenBank/DDBJ whole genome shotgun (WGS) entry which is preliminary data.</text>
</comment>
<dbReference type="EMBL" id="PTIY01000003">
    <property type="protein sequence ID" value="PPK72804.1"/>
    <property type="molecule type" value="Genomic_DNA"/>
</dbReference>
<keyword evidence="1" id="KW-0973">c-di-GMP</keyword>
<organism evidence="6 7">
    <name type="scientific">Methylobacter tundripaludum</name>
    <dbReference type="NCBI Taxonomy" id="173365"/>
    <lineage>
        <taxon>Bacteria</taxon>
        <taxon>Pseudomonadati</taxon>
        <taxon>Pseudomonadota</taxon>
        <taxon>Gammaproteobacteria</taxon>
        <taxon>Methylococcales</taxon>
        <taxon>Methylococcaceae</taxon>
        <taxon>Methylobacter</taxon>
    </lineage>
</organism>
<dbReference type="Pfam" id="PF12945">
    <property type="entry name" value="PilZNR"/>
    <property type="match status" value="1"/>
</dbReference>
<keyword evidence="2" id="KW-0547">Nucleotide-binding</keyword>
<evidence type="ECO:0000256" key="3">
    <source>
        <dbReference type="ARBA" id="ARBA00023143"/>
    </source>
</evidence>
<dbReference type="InterPro" id="IPR012349">
    <property type="entry name" value="Split_barrel_FMN-bd"/>
</dbReference>
<dbReference type="Gene3D" id="2.30.110.10">
    <property type="entry name" value="Electron Transport, Fmn-binding Protein, Chain A"/>
    <property type="match status" value="1"/>
</dbReference>
<dbReference type="InterPro" id="IPR009875">
    <property type="entry name" value="PilZ_domain"/>
</dbReference>
<keyword evidence="7" id="KW-1185">Reference proteome</keyword>
<name>A0A2S6H5Q8_9GAMM</name>
<dbReference type="AlphaFoldDB" id="A0A2S6H5Q8"/>
<evidence type="ECO:0000256" key="2">
    <source>
        <dbReference type="ARBA" id="ARBA00022741"/>
    </source>
</evidence>
<feature type="domain" description="Type III secretion system flagellar brake protein YcgR PilZN" evidence="5">
    <location>
        <begin position="10"/>
        <end position="94"/>
    </location>
</feature>
<dbReference type="Gene3D" id="2.40.10.220">
    <property type="entry name" value="predicted glycosyltransferase like domains"/>
    <property type="match status" value="1"/>
</dbReference>
<dbReference type="Proteomes" id="UP000238071">
    <property type="component" value="Unassembled WGS sequence"/>
</dbReference>
<keyword evidence="3" id="KW-0975">Bacterial flagellum</keyword>
<evidence type="ECO:0000256" key="1">
    <source>
        <dbReference type="ARBA" id="ARBA00022636"/>
    </source>
</evidence>
<evidence type="ECO:0000313" key="7">
    <source>
        <dbReference type="Proteomes" id="UP000238071"/>
    </source>
</evidence>
<feature type="domain" description="PilZ" evidence="4">
    <location>
        <begin position="103"/>
        <end position="210"/>
    </location>
</feature>
<evidence type="ECO:0000313" key="6">
    <source>
        <dbReference type="EMBL" id="PPK72804.1"/>
    </source>
</evidence>
<dbReference type="RefSeq" id="WP_104422896.1">
    <property type="nucleotide sequence ID" value="NZ_PTIY01000003.1"/>
</dbReference>
<gene>
    <name evidence="6" type="ORF">B0F88_103242</name>
</gene>
<dbReference type="Pfam" id="PF07238">
    <property type="entry name" value="PilZ"/>
    <property type="match status" value="1"/>
</dbReference>
<dbReference type="OrthoDB" id="5735035at2"/>
<evidence type="ECO:0000259" key="4">
    <source>
        <dbReference type="Pfam" id="PF07238"/>
    </source>
</evidence>
<sequence length="217" mass="23964">MTAFKDINLQVGARLQITLQHSSKQAIYYTELIGYVDGEYLIIKTPMENGLSVQMQVDDPLILRILSGVDVVTMACRVKTIFRGPHYYMHLTFPTDIKSIALRGAIRAKVNLPVQVNGVDGAGVITDISVTGAGIVANQALGEPNQEVSISFEFPIKPTKQNAHIDTGVTIRSIQQMPSKKKDAPPRFAHGISFHDIDLTTQVMLLNLVYESMNRLN</sequence>
<evidence type="ECO:0000259" key="5">
    <source>
        <dbReference type="Pfam" id="PF12945"/>
    </source>
</evidence>
<dbReference type="InterPro" id="IPR009926">
    <property type="entry name" value="T3SS_YcgR_PilZN"/>
</dbReference>
<proteinExistence type="predicted"/>
<reference evidence="6 7" key="1">
    <citation type="submission" date="2018-02" db="EMBL/GenBank/DDBJ databases">
        <title>Subsurface microbial communities from deep shales in Ohio and West Virginia, USA.</title>
        <authorList>
            <person name="Wrighton K."/>
        </authorList>
    </citation>
    <scope>NUCLEOTIDE SEQUENCE [LARGE SCALE GENOMIC DNA]</scope>
    <source>
        <strain evidence="6 7">OWC-G53F</strain>
    </source>
</reference>
<dbReference type="SUPFAM" id="SSF141371">
    <property type="entry name" value="PilZ domain-like"/>
    <property type="match status" value="2"/>
</dbReference>